<dbReference type="EMBL" id="JAPFFF010000010">
    <property type="protein sequence ID" value="KAK8881253.1"/>
    <property type="molecule type" value="Genomic_DNA"/>
</dbReference>
<dbReference type="InterPro" id="IPR011992">
    <property type="entry name" value="EF-hand-dom_pair"/>
</dbReference>
<dbReference type="CDD" id="cd00051">
    <property type="entry name" value="EFh"/>
    <property type="match status" value="1"/>
</dbReference>
<dbReference type="InterPro" id="IPR002048">
    <property type="entry name" value="EF_hand_dom"/>
</dbReference>
<keyword evidence="7" id="KW-1185">Reference proteome</keyword>
<evidence type="ECO:0000256" key="2">
    <source>
        <dbReference type="ARBA" id="ARBA00022737"/>
    </source>
</evidence>
<gene>
    <name evidence="6" type="ORF">M9Y10_003987</name>
</gene>
<accession>A0ABR2JS30</accession>
<feature type="compositionally biased region" description="Polar residues" evidence="4">
    <location>
        <begin position="33"/>
        <end position="50"/>
    </location>
</feature>
<feature type="domain" description="EF-hand" evidence="5">
    <location>
        <begin position="199"/>
        <end position="234"/>
    </location>
</feature>
<feature type="region of interest" description="Disordered" evidence="4">
    <location>
        <begin position="1"/>
        <end position="108"/>
    </location>
</feature>
<feature type="compositionally biased region" description="Polar residues" evidence="4">
    <location>
        <begin position="73"/>
        <end position="82"/>
    </location>
</feature>
<keyword evidence="2" id="KW-0677">Repeat</keyword>
<dbReference type="PROSITE" id="PS50222">
    <property type="entry name" value="EF_HAND_2"/>
    <property type="match status" value="2"/>
</dbReference>
<feature type="compositionally biased region" description="Basic and acidic residues" evidence="4">
    <location>
        <begin position="85"/>
        <end position="100"/>
    </location>
</feature>
<evidence type="ECO:0000313" key="7">
    <source>
        <dbReference type="Proteomes" id="UP001470230"/>
    </source>
</evidence>
<evidence type="ECO:0000256" key="1">
    <source>
        <dbReference type="ARBA" id="ARBA00022723"/>
    </source>
</evidence>
<dbReference type="PROSITE" id="PS00018">
    <property type="entry name" value="EF_HAND_1"/>
    <property type="match status" value="1"/>
</dbReference>
<evidence type="ECO:0000313" key="6">
    <source>
        <dbReference type="EMBL" id="KAK8881253.1"/>
    </source>
</evidence>
<evidence type="ECO:0000259" key="5">
    <source>
        <dbReference type="PROSITE" id="PS50222"/>
    </source>
</evidence>
<keyword evidence="1" id="KW-0479">Metal-binding</keyword>
<dbReference type="SMART" id="SM00054">
    <property type="entry name" value="EFh"/>
    <property type="match status" value="2"/>
</dbReference>
<organism evidence="6 7">
    <name type="scientific">Tritrichomonas musculus</name>
    <dbReference type="NCBI Taxonomy" id="1915356"/>
    <lineage>
        <taxon>Eukaryota</taxon>
        <taxon>Metamonada</taxon>
        <taxon>Parabasalia</taxon>
        <taxon>Tritrichomonadida</taxon>
        <taxon>Tritrichomonadidae</taxon>
        <taxon>Tritrichomonas</taxon>
    </lineage>
</organism>
<dbReference type="Pfam" id="PF13202">
    <property type="entry name" value="EF-hand_5"/>
    <property type="match status" value="1"/>
</dbReference>
<dbReference type="SUPFAM" id="SSF47473">
    <property type="entry name" value="EF-hand"/>
    <property type="match status" value="1"/>
</dbReference>
<feature type="domain" description="EF-hand" evidence="5">
    <location>
        <begin position="128"/>
        <end position="163"/>
    </location>
</feature>
<sequence length="266" mass="30158">MSNQQRTGIKKTYTSPSISKPIQRGTRKPSPNRKASPNRRASPNRGSNPKKTLGNRDDQPQSLVSIYSKPLPKSTTDASTNPRLVDPHDQKSHRMGHYEPKPIPSKMPGIGNHDLQKLNTTPYKFTPAEIEKLRHGFSKIDVDGNGSIEKEEMNFFLMQNGIDTTFTDLAFQLFSANGETLNFEEFQKYISITTQMDDNPRVFYKCLFDFIDKDHSGGIDQDELMEFCRLCKNPISKAEAKKTIQELDDAHTGTIHFNDLCKYLGV</sequence>
<protein>
    <submittedName>
        <fullName evidence="6">Rhomboid- protein 3</fullName>
    </submittedName>
</protein>
<feature type="compositionally biased region" description="Polar residues" evidence="4">
    <location>
        <begin position="1"/>
        <end position="20"/>
    </location>
</feature>
<evidence type="ECO:0000256" key="3">
    <source>
        <dbReference type="ARBA" id="ARBA00022837"/>
    </source>
</evidence>
<evidence type="ECO:0000256" key="4">
    <source>
        <dbReference type="SAM" id="MobiDB-lite"/>
    </source>
</evidence>
<name>A0ABR2JS30_9EUKA</name>
<keyword evidence="3" id="KW-0106">Calcium</keyword>
<dbReference type="Gene3D" id="1.10.238.10">
    <property type="entry name" value="EF-hand"/>
    <property type="match status" value="1"/>
</dbReference>
<dbReference type="InterPro" id="IPR018247">
    <property type="entry name" value="EF_Hand_1_Ca_BS"/>
</dbReference>
<dbReference type="PANTHER" id="PTHR45942">
    <property type="entry name" value="PROTEIN PHOSPATASE 3 REGULATORY SUBUNIT B ALPHA ISOFORM TYPE 1"/>
    <property type="match status" value="1"/>
</dbReference>
<proteinExistence type="predicted"/>
<dbReference type="Proteomes" id="UP001470230">
    <property type="component" value="Unassembled WGS sequence"/>
</dbReference>
<dbReference type="Pfam" id="PF13499">
    <property type="entry name" value="EF-hand_7"/>
    <property type="match status" value="1"/>
</dbReference>
<comment type="caution">
    <text evidence="6">The sequence shown here is derived from an EMBL/GenBank/DDBJ whole genome shotgun (WGS) entry which is preliminary data.</text>
</comment>
<reference evidence="6 7" key="1">
    <citation type="submission" date="2024-04" db="EMBL/GenBank/DDBJ databases">
        <title>Tritrichomonas musculus Genome.</title>
        <authorList>
            <person name="Alves-Ferreira E."/>
            <person name="Grigg M."/>
            <person name="Lorenzi H."/>
            <person name="Galac M."/>
        </authorList>
    </citation>
    <scope>NUCLEOTIDE SEQUENCE [LARGE SCALE GENOMIC DNA]</scope>
    <source>
        <strain evidence="6 7">EAF2021</strain>
    </source>
</reference>